<gene>
    <name evidence="1" type="ORF">SAMN05421774_101310</name>
</gene>
<proteinExistence type="predicted"/>
<sequence>MLGVITADGRGQGDRLFAMLARTLAGQGLRLAGAVQENTDHADGRACDMDLHLLGSPDRVRISQNLGPLSQGCRLDPDGVERAAARVAIRLAAGADLVIVNKFGKQEADGGGFRQVIGQALAAGIPVLTQVKPVNRAAFDAFAGGLADQLPPDPRAVLRWVAAQCPGFAHVPAIGAALRQ</sequence>
<organism evidence="1 2">
    <name type="scientific">Gemmobacter megaterium</name>
    <dbReference type="NCBI Taxonomy" id="1086013"/>
    <lineage>
        <taxon>Bacteria</taxon>
        <taxon>Pseudomonadati</taxon>
        <taxon>Pseudomonadota</taxon>
        <taxon>Alphaproteobacteria</taxon>
        <taxon>Rhodobacterales</taxon>
        <taxon>Paracoccaceae</taxon>
        <taxon>Gemmobacter</taxon>
    </lineage>
</organism>
<dbReference type="EMBL" id="FTOT01000001">
    <property type="protein sequence ID" value="SIS58661.1"/>
    <property type="molecule type" value="Genomic_DNA"/>
</dbReference>
<name>A0A1N7KAN5_9RHOB</name>
<dbReference type="RefSeq" id="WP_076528014.1">
    <property type="nucleotide sequence ID" value="NZ_BMEH01000001.1"/>
</dbReference>
<evidence type="ECO:0000313" key="2">
    <source>
        <dbReference type="Proteomes" id="UP000186141"/>
    </source>
</evidence>
<dbReference type="AlphaFoldDB" id="A0A1N7KAN5"/>
<evidence type="ECO:0008006" key="3">
    <source>
        <dbReference type="Google" id="ProtNLM"/>
    </source>
</evidence>
<dbReference type="Pfam" id="PF10649">
    <property type="entry name" value="DUF2478"/>
    <property type="match status" value="1"/>
</dbReference>
<dbReference type="Proteomes" id="UP000186141">
    <property type="component" value="Unassembled WGS sequence"/>
</dbReference>
<dbReference type="OrthoDB" id="5918880at2"/>
<dbReference type="STRING" id="1086013.SAMN05421774_101310"/>
<accession>A0A1N7KAN5</accession>
<evidence type="ECO:0000313" key="1">
    <source>
        <dbReference type="EMBL" id="SIS58661.1"/>
    </source>
</evidence>
<keyword evidence="2" id="KW-1185">Reference proteome</keyword>
<dbReference type="InterPro" id="IPR018912">
    <property type="entry name" value="DUF2478"/>
</dbReference>
<reference evidence="1 2" key="1">
    <citation type="submission" date="2017-01" db="EMBL/GenBank/DDBJ databases">
        <authorList>
            <person name="Mah S.A."/>
            <person name="Swanson W.J."/>
            <person name="Moy G.W."/>
            <person name="Vacquier V.D."/>
        </authorList>
    </citation>
    <scope>NUCLEOTIDE SEQUENCE [LARGE SCALE GENOMIC DNA]</scope>
    <source>
        <strain evidence="1 2">DSM 26375</strain>
    </source>
</reference>
<protein>
    <recommendedName>
        <fullName evidence="3">Nucleoside-triphosphatase THEP1</fullName>
    </recommendedName>
</protein>